<evidence type="ECO:0000313" key="2">
    <source>
        <dbReference type="EMBL" id="SDL69865.1"/>
    </source>
</evidence>
<dbReference type="InterPro" id="IPR029058">
    <property type="entry name" value="AB_hydrolase_fold"/>
</dbReference>
<dbReference type="PANTHER" id="PTHR47381:SF3">
    <property type="entry name" value="ALPHA_BETA-HYDROLASES SUPERFAMILY PROTEIN"/>
    <property type="match status" value="1"/>
</dbReference>
<dbReference type="Pfam" id="PF12715">
    <property type="entry name" value="Abhydrolase_7"/>
    <property type="match status" value="1"/>
</dbReference>
<dbReference type="Gene3D" id="3.40.50.1820">
    <property type="entry name" value="alpha/beta hydrolase"/>
    <property type="match status" value="1"/>
</dbReference>
<dbReference type="Proteomes" id="UP000199226">
    <property type="component" value="Unassembled WGS sequence"/>
</dbReference>
<keyword evidence="2" id="KW-0378">Hydrolase</keyword>
<dbReference type="RefSeq" id="WP_090698132.1">
    <property type="nucleotide sequence ID" value="NZ_FNHH01000001.1"/>
</dbReference>
<protein>
    <submittedName>
        <fullName evidence="2">Dienelactone hydrolase</fullName>
    </submittedName>
</protein>
<dbReference type="PANTHER" id="PTHR47381">
    <property type="entry name" value="ALPHA/BETA-HYDROLASES SUPERFAMILY PROTEIN"/>
    <property type="match status" value="1"/>
</dbReference>
<feature type="signal peptide" evidence="1">
    <location>
        <begin position="1"/>
        <end position="23"/>
    </location>
</feature>
<keyword evidence="3" id="KW-1185">Reference proteome</keyword>
<dbReference type="SUPFAM" id="SSF53474">
    <property type="entry name" value="alpha/beta-Hydrolases"/>
    <property type="match status" value="1"/>
</dbReference>
<organism evidence="2 3">
    <name type="scientific">Daejeonella rubra</name>
    <dbReference type="NCBI Taxonomy" id="990371"/>
    <lineage>
        <taxon>Bacteria</taxon>
        <taxon>Pseudomonadati</taxon>
        <taxon>Bacteroidota</taxon>
        <taxon>Sphingobacteriia</taxon>
        <taxon>Sphingobacteriales</taxon>
        <taxon>Sphingobacteriaceae</taxon>
        <taxon>Daejeonella</taxon>
    </lineage>
</organism>
<evidence type="ECO:0000256" key="1">
    <source>
        <dbReference type="SAM" id="SignalP"/>
    </source>
</evidence>
<reference evidence="3" key="1">
    <citation type="submission" date="2016-10" db="EMBL/GenBank/DDBJ databases">
        <authorList>
            <person name="Varghese N."/>
            <person name="Submissions S."/>
        </authorList>
    </citation>
    <scope>NUCLEOTIDE SEQUENCE [LARGE SCALE GENOMIC DNA]</scope>
    <source>
        <strain evidence="3">DSM 24536</strain>
    </source>
</reference>
<dbReference type="AlphaFoldDB" id="A0A1G9M873"/>
<proteinExistence type="predicted"/>
<dbReference type="EMBL" id="FNHH01000001">
    <property type="protein sequence ID" value="SDL69865.1"/>
    <property type="molecule type" value="Genomic_DNA"/>
</dbReference>
<name>A0A1G9M873_9SPHI</name>
<feature type="chain" id="PRO_5011672967" evidence="1">
    <location>
        <begin position="24"/>
        <end position="371"/>
    </location>
</feature>
<keyword evidence="1" id="KW-0732">Signal</keyword>
<dbReference type="GO" id="GO:0016787">
    <property type="term" value="F:hydrolase activity"/>
    <property type="evidence" value="ECO:0007669"/>
    <property type="project" value="UniProtKB-KW"/>
</dbReference>
<dbReference type="InterPro" id="IPR025890">
    <property type="entry name" value="Abhydrolase_bac"/>
</dbReference>
<gene>
    <name evidence="2" type="ORF">SAMN05421813_101260</name>
</gene>
<dbReference type="OrthoDB" id="3668964at2"/>
<evidence type="ECO:0000313" key="3">
    <source>
        <dbReference type="Proteomes" id="UP000199226"/>
    </source>
</evidence>
<accession>A0A1G9M873</accession>
<sequence>MKKYIYLCVLVCMFLAGNFSISAQEVLWKEQTAWKGVPEYYQKWDYPDFKFPSDLSSWKKERVQVTETLQKLLGDIPPRPKKLNVQTVFKKQMNGYILEKFLIDNGVDGWIPGYLAIPTNVKGKVPLVLGLHGHSSSKDNIIGSNSSTAQDVLALLISKGYAVMAIDSYFNGERKGTGPAGELETQAKGADQEASQFKINLWFGRSLWGMQIRDEQIALDYLNTRPEIDMERIGVEGMSMGSTRAWWLAALDSRIKVVVGVACFTRYKELIEQRELQSHGIYYFVPGMLQHFDTEAVMGLIAPRPFLALTGDSDSGSPLSGMKVLEKKLDTVYSLYKENDKFKSIIYQNTGHVYTDDMKIEMLDWFEKYLK</sequence>
<dbReference type="STRING" id="990371.SAMN05421813_101260"/>